<evidence type="ECO:0000313" key="1">
    <source>
        <dbReference type="EMBL" id="SNR90633.1"/>
    </source>
</evidence>
<dbReference type="RefSeq" id="WP_089323646.1">
    <property type="nucleotide sequence ID" value="NZ_FZOB01000015.1"/>
</dbReference>
<dbReference type="AlphaFoldDB" id="A0A239A6X0"/>
<dbReference type="Gene3D" id="1.10.10.10">
    <property type="entry name" value="Winged helix-like DNA-binding domain superfamily/Winged helix DNA-binding domain"/>
    <property type="match status" value="1"/>
</dbReference>
<protein>
    <submittedName>
        <fullName evidence="1">HTH domain-containing protein</fullName>
    </submittedName>
</protein>
<organism evidence="1 2">
    <name type="scientific">Desulfurobacterium atlanticum</name>
    <dbReference type="NCBI Taxonomy" id="240169"/>
    <lineage>
        <taxon>Bacteria</taxon>
        <taxon>Pseudomonadati</taxon>
        <taxon>Aquificota</taxon>
        <taxon>Aquificia</taxon>
        <taxon>Desulfurobacteriales</taxon>
        <taxon>Desulfurobacteriaceae</taxon>
        <taxon>Desulfurobacterium</taxon>
    </lineage>
</organism>
<dbReference type="InterPro" id="IPR011991">
    <property type="entry name" value="ArsR-like_HTH"/>
</dbReference>
<accession>A0A239A6X0</accession>
<dbReference type="EMBL" id="FZOB01000015">
    <property type="protein sequence ID" value="SNR90633.1"/>
    <property type="molecule type" value="Genomic_DNA"/>
</dbReference>
<dbReference type="OrthoDB" id="9809537at2"/>
<sequence>MRKLKHFKFFFFSTLRRAELLKKRWKKSVSSKESHFLVFNDYREFYRVFSPERIDILYFLRYKEGISISELAKGLNRNYKNVYNDVKILESFGFIKLEKKERKILIYPLVSTIEIKFFFTPDRQFEPPFFSLTIEELFADILKEEKDD</sequence>
<dbReference type="InterPro" id="IPR036388">
    <property type="entry name" value="WH-like_DNA-bd_sf"/>
</dbReference>
<dbReference type="SUPFAM" id="SSF46785">
    <property type="entry name" value="Winged helix' DNA-binding domain"/>
    <property type="match status" value="1"/>
</dbReference>
<dbReference type="InterPro" id="IPR036390">
    <property type="entry name" value="WH_DNA-bd_sf"/>
</dbReference>
<evidence type="ECO:0000313" key="2">
    <source>
        <dbReference type="Proteomes" id="UP000198405"/>
    </source>
</evidence>
<reference evidence="2" key="1">
    <citation type="submission" date="2017-06" db="EMBL/GenBank/DDBJ databases">
        <authorList>
            <person name="Varghese N."/>
            <person name="Submissions S."/>
        </authorList>
    </citation>
    <scope>NUCLEOTIDE SEQUENCE [LARGE SCALE GENOMIC DNA]</scope>
    <source>
        <strain evidence="2">DSM 15668</strain>
    </source>
</reference>
<dbReference type="GO" id="GO:0006355">
    <property type="term" value="P:regulation of DNA-templated transcription"/>
    <property type="evidence" value="ECO:0007669"/>
    <property type="project" value="UniProtKB-ARBA"/>
</dbReference>
<dbReference type="Pfam" id="PF25212">
    <property type="entry name" value="HVO_A0114"/>
    <property type="match status" value="1"/>
</dbReference>
<proteinExistence type="predicted"/>
<dbReference type="CDD" id="cd00090">
    <property type="entry name" value="HTH_ARSR"/>
    <property type="match status" value="1"/>
</dbReference>
<keyword evidence="2" id="KW-1185">Reference proteome</keyword>
<gene>
    <name evidence="1" type="ORF">SAMN06265340_11527</name>
</gene>
<dbReference type="Proteomes" id="UP000198405">
    <property type="component" value="Unassembled WGS sequence"/>
</dbReference>
<name>A0A239A6X0_9BACT</name>